<evidence type="ECO:0000313" key="2">
    <source>
        <dbReference type="EMBL" id="MEX5727137.1"/>
    </source>
</evidence>
<organism evidence="2 3">
    <name type="scientific">Rhodovulum iodosum</name>
    <dbReference type="NCBI Taxonomy" id="68291"/>
    <lineage>
        <taxon>Bacteria</taxon>
        <taxon>Pseudomonadati</taxon>
        <taxon>Pseudomonadota</taxon>
        <taxon>Alphaproteobacteria</taxon>
        <taxon>Rhodobacterales</taxon>
        <taxon>Paracoccaceae</taxon>
        <taxon>Rhodovulum</taxon>
    </lineage>
</organism>
<sequence length="462" mass="48874">MTFPPRPDMVLSALEAALDTGRLPPAAREGARRLVRRLSNPVRVALIGLPGSGKSQLLNMLAGREVIPPGKAHPTLRLKRGPKIVSHLHFQGGRIETREGLAPTDMLQFRPARVEIEAPLPVLDRVSLCEIVADASIEGQRAAIVEAIENADMILWCSQDFSDPEPVLWNLVPEALRNHSFLVLTKADLLQRRGALRSRLAELAELVGESFHSVYPVATEHALAALARGAQDQTGFTGSGGRALVKAIYKHVDQGRQADLDTALLFLSRHAPTDGVAKDGAAAAVPGMADAGLSPTPVAEAPEPELPPAPALEEPVAEEPIAREPVPAQPEPARDEDWPGAEAGDSAPVPDDGAPEDLPAQPEITPQVRTEALAILAEGAAALPGPSDNPDKAEAVQVLESCTETLDRLTMLCAEAELDDCPFAEDVEEAAEMALLLQVEGSVGAAADAVTLLLQLRRGLAA</sequence>
<dbReference type="EMBL" id="JBEHHI010000001">
    <property type="protein sequence ID" value="MEX5727137.1"/>
    <property type="molecule type" value="Genomic_DNA"/>
</dbReference>
<dbReference type="Gene3D" id="3.40.50.300">
    <property type="entry name" value="P-loop containing nucleotide triphosphate hydrolases"/>
    <property type="match status" value="1"/>
</dbReference>
<feature type="compositionally biased region" description="Low complexity" evidence="1">
    <location>
        <begin position="287"/>
        <end position="301"/>
    </location>
</feature>
<keyword evidence="3" id="KW-1185">Reference proteome</keyword>
<feature type="region of interest" description="Disordered" evidence="1">
    <location>
        <begin position="287"/>
        <end position="361"/>
    </location>
</feature>
<proteinExistence type="predicted"/>
<dbReference type="RefSeq" id="WP_125408114.1">
    <property type="nucleotide sequence ID" value="NZ_JBEHHI010000001.1"/>
</dbReference>
<keyword evidence="2" id="KW-0067">ATP-binding</keyword>
<reference evidence="2 3" key="1">
    <citation type="submission" date="2024-06" db="EMBL/GenBank/DDBJ databases">
        <title>Genome of Rhodovulum iodosum, a marine photoferrotroph.</title>
        <authorList>
            <person name="Bianchini G."/>
            <person name="Nikeleit V."/>
            <person name="Kappler A."/>
            <person name="Bryce C."/>
            <person name="Sanchez-Baracaldo P."/>
        </authorList>
    </citation>
    <scope>NUCLEOTIDE SEQUENCE [LARGE SCALE GENOMIC DNA]</scope>
    <source>
        <strain evidence="2 3">UT/N1</strain>
    </source>
</reference>
<accession>A0ABV3XRR4</accession>
<dbReference type="SUPFAM" id="SSF52540">
    <property type="entry name" value="P-loop containing nucleoside triphosphate hydrolases"/>
    <property type="match status" value="1"/>
</dbReference>
<gene>
    <name evidence="2" type="ORF">Ga0609869_000490</name>
</gene>
<keyword evidence="2" id="KW-0547">Nucleotide-binding</keyword>
<dbReference type="InterPro" id="IPR027417">
    <property type="entry name" value="P-loop_NTPase"/>
</dbReference>
<evidence type="ECO:0000256" key="1">
    <source>
        <dbReference type="SAM" id="MobiDB-lite"/>
    </source>
</evidence>
<name>A0ABV3XRR4_9RHOB</name>
<dbReference type="Proteomes" id="UP001560019">
    <property type="component" value="Unassembled WGS sequence"/>
</dbReference>
<dbReference type="GO" id="GO:0005524">
    <property type="term" value="F:ATP binding"/>
    <property type="evidence" value="ECO:0007669"/>
    <property type="project" value="UniProtKB-KW"/>
</dbReference>
<evidence type="ECO:0000313" key="3">
    <source>
        <dbReference type="Proteomes" id="UP001560019"/>
    </source>
</evidence>
<protein>
    <submittedName>
        <fullName evidence="2">Energy-coupling factor transporter ATP-binding protein EcfA2</fullName>
    </submittedName>
</protein>
<comment type="caution">
    <text evidence="2">The sequence shown here is derived from an EMBL/GenBank/DDBJ whole genome shotgun (WGS) entry which is preliminary data.</text>
</comment>